<evidence type="ECO:0000313" key="1">
    <source>
        <dbReference type="EMBL" id="TXG89301.1"/>
    </source>
</evidence>
<reference evidence="1 2" key="1">
    <citation type="submission" date="2018-07" db="EMBL/GenBank/DDBJ databases">
        <title>Genome sequence of Rhodococcus rhodnii ATCC 35071 from Rhodnius prolixus.</title>
        <authorList>
            <person name="Patel V."/>
            <person name="Vogel K.J."/>
        </authorList>
    </citation>
    <scope>NUCLEOTIDE SEQUENCE [LARGE SCALE GENOMIC DNA]</scope>
    <source>
        <strain evidence="1 2">ATCC 35071</strain>
    </source>
</reference>
<organism evidence="1 2">
    <name type="scientific">Rhodococcus rhodnii</name>
    <dbReference type="NCBI Taxonomy" id="38312"/>
    <lineage>
        <taxon>Bacteria</taxon>
        <taxon>Bacillati</taxon>
        <taxon>Actinomycetota</taxon>
        <taxon>Actinomycetes</taxon>
        <taxon>Mycobacteriales</taxon>
        <taxon>Nocardiaceae</taxon>
        <taxon>Rhodococcus</taxon>
    </lineage>
</organism>
<proteinExistence type="predicted"/>
<protein>
    <submittedName>
        <fullName evidence="1">Uncharacterized protein</fullName>
    </submittedName>
</protein>
<name>A0A6P2CC87_9NOCA</name>
<dbReference type="AlphaFoldDB" id="A0A6P2CC87"/>
<evidence type="ECO:0000313" key="2">
    <source>
        <dbReference type="Proteomes" id="UP000471120"/>
    </source>
</evidence>
<dbReference type="RefSeq" id="WP_010839899.1">
    <property type="nucleotide sequence ID" value="NZ_QRCM01000001.1"/>
</dbReference>
<dbReference type="Proteomes" id="UP000471120">
    <property type="component" value="Unassembled WGS sequence"/>
</dbReference>
<comment type="caution">
    <text evidence="1">The sequence shown here is derived from an EMBL/GenBank/DDBJ whole genome shotgun (WGS) entry which is preliminary data.</text>
</comment>
<accession>A0A6P2CC87</accession>
<gene>
    <name evidence="1" type="ORF">DW322_02420</name>
</gene>
<dbReference type="EMBL" id="QRCM01000001">
    <property type="protein sequence ID" value="TXG89301.1"/>
    <property type="molecule type" value="Genomic_DNA"/>
</dbReference>
<sequence>MSQLSFFSADLAPPDVADLAGLLAGTGQAVAAPAGARISTVVADDRRARALAAAVGDSGVAAEVTTSDEGSPLVRTARDPALDALVRDWTRGAVKAVPAGWVPTARALRLWAIASGHVEHGSGADTRYVLALDRHAPDTFSPLVAAMIRAGIAPTLVGTRGGSPGLRIGGRRRVTRLLESIGDCPPELHERTEWPTLTERIPRH</sequence>